<comment type="caution">
    <text evidence="1">The sequence shown here is derived from an EMBL/GenBank/DDBJ whole genome shotgun (WGS) entry which is preliminary data.</text>
</comment>
<proteinExistence type="predicted"/>
<keyword evidence="2" id="KW-1185">Reference proteome</keyword>
<name>A0ABT6T3W1_9ACTN</name>
<sequence length="47" mass="5367">MRNKARDPRQRAVSDFLRDRSALRRYITWLATARGPVAGAAIEARLL</sequence>
<gene>
    <name evidence="1" type="ORF">QIT00_29110</name>
</gene>
<dbReference type="Proteomes" id="UP001237105">
    <property type="component" value="Unassembled WGS sequence"/>
</dbReference>
<protein>
    <submittedName>
        <fullName evidence="1">Uncharacterized protein</fullName>
    </submittedName>
</protein>
<reference evidence="1 2" key="1">
    <citation type="submission" date="2023-05" db="EMBL/GenBank/DDBJ databases">
        <title>Draft genome sequence of Streptomyces sp. B-S-A12 isolated from a cave soil in Thailand.</title>
        <authorList>
            <person name="Chamroensaksri N."/>
            <person name="Muangham S."/>
        </authorList>
    </citation>
    <scope>NUCLEOTIDE SEQUENCE [LARGE SCALE GENOMIC DNA]</scope>
    <source>
        <strain evidence="1 2">B-S-A12</strain>
    </source>
</reference>
<evidence type="ECO:0000313" key="1">
    <source>
        <dbReference type="EMBL" id="MDI3422557.1"/>
    </source>
</evidence>
<evidence type="ECO:0000313" key="2">
    <source>
        <dbReference type="Proteomes" id="UP001237105"/>
    </source>
</evidence>
<dbReference type="EMBL" id="JASCIS010000038">
    <property type="protein sequence ID" value="MDI3422557.1"/>
    <property type="molecule type" value="Genomic_DNA"/>
</dbReference>
<organism evidence="1 2">
    <name type="scientific">Streptomyces luteolus</name>
    <dbReference type="NCBI Taxonomy" id="3043615"/>
    <lineage>
        <taxon>Bacteria</taxon>
        <taxon>Bacillati</taxon>
        <taxon>Actinomycetota</taxon>
        <taxon>Actinomycetes</taxon>
        <taxon>Kitasatosporales</taxon>
        <taxon>Streptomycetaceae</taxon>
        <taxon>Streptomyces</taxon>
    </lineage>
</organism>
<accession>A0ABT6T3W1</accession>
<dbReference type="RefSeq" id="WP_282538410.1">
    <property type="nucleotide sequence ID" value="NZ_JASCIS010000038.1"/>
</dbReference>